<dbReference type="GO" id="GO:0005634">
    <property type="term" value="C:nucleus"/>
    <property type="evidence" value="ECO:0007669"/>
    <property type="project" value="TreeGrafter"/>
</dbReference>
<dbReference type="InterPro" id="IPR016024">
    <property type="entry name" value="ARM-type_fold"/>
</dbReference>
<gene>
    <name evidence="6" type="ORF">POM88_039054</name>
</gene>
<dbReference type="GO" id="GO:0006281">
    <property type="term" value="P:DNA repair"/>
    <property type="evidence" value="ECO:0007669"/>
    <property type="project" value="TreeGrafter"/>
</dbReference>
<proteinExistence type="inferred from homology"/>
<dbReference type="Pfam" id="PF20175">
    <property type="entry name" value="Tra1_central"/>
    <property type="match status" value="2"/>
</dbReference>
<keyword evidence="6" id="KW-0418">Kinase</keyword>
<dbReference type="InterPro" id="IPR014009">
    <property type="entry name" value="PIK_FAT"/>
</dbReference>
<dbReference type="PROSITE" id="PS51189">
    <property type="entry name" value="FAT"/>
    <property type="match status" value="1"/>
</dbReference>
<dbReference type="PANTHER" id="PTHR11139">
    <property type="entry name" value="ATAXIA TELANGIECTASIA MUTATED ATM -RELATED"/>
    <property type="match status" value="1"/>
</dbReference>
<feature type="domain" description="FAT" evidence="4">
    <location>
        <begin position="2599"/>
        <end position="3138"/>
    </location>
</feature>
<dbReference type="Pfam" id="PF00454">
    <property type="entry name" value="PI3_PI4_kinase"/>
    <property type="match status" value="1"/>
</dbReference>
<dbReference type="PROSITE" id="PS51190">
    <property type="entry name" value="FATC"/>
    <property type="match status" value="1"/>
</dbReference>
<dbReference type="GO" id="GO:0035267">
    <property type="term" value="C:NuA4 histone acetyltransferase complex"/>
    <property type="evidence" value="ECO:0007669"/>
    <property type="project" value="TreeGrafter"/>
</dbReference>
<dbReference type="GO" id="GO:0000124">
    <property type="term" value="C:SAGA complex"/>
    <property type="evidence" value="ECO:0007669"/>
    <property type="project" value="TreeGrafter"/>
</dbReference>
<dbReference type="SMART" id="SM00146">
    <property type="entry name" value="PI3Kc"/>
    <property type="match status" value="1"/>
</dbReference>
<comment type="caution">
    <text evidence="6">The sequence shown here is derived from an EMBL/GenBank/DDBJ whole genome shotgun (WGS) entry which is preliminary data.</text>
</comment>
<reference evidence="6" key="1">
    <citation type="submission" date="2023-02" db="EMBL/GenBank/DDBJ databases">
        <title>Genome of toxic invasive species Heracleum sosnowskyi carries increased number of genes despite the absence of recent whole-genome duplications.</title>
        <authorList>
            <person name="Schelkunov M."/>
            <person name="Shtratnikova V."/>
            <person name="Makarenko M."/>
            <person name="Klepikova A."/>
            <person name="Omelchenko D."/>
            <person name="Novikova G."/>
            <person name="Obukhova E."/>
            <person name="Bogdanov V."/>
            <person name="Penin A."/>
            <person name="Logacheva M."/>
        </authorList>
    </citation>
    <scope>NUCLEOTIDE SEQUENCE</scope>
    <source>
        <strain evidence="6">Hsosn_3</strain>
        <tissue evidence="6">Leaf</tissue>
    </source>
</reference>
<dbReference type="EMBL" id="JAUIZM010000009">
    <property type="protein sequence ID" value="KAK1363493.1"/>
    <property type="molecule type" value="Genomic_DNA"/>
</dbReference>
<dbReference type="InterPro" id="IPR036940">
    <property type="entry name" value="PI3/4_kinase_cat_sf"/>
</dbReference>
<feature type="region of interest" description="Disordered" evidence="2">
    <location>
        <begin position="1952"/>
        <end position="1974"/>
    </location>
</feature>
<evidence type="ECO:0000259" key="5">
    <source>
        <dbReference type="PROSITE" id="PS51190"/>
    </source>
</evidence>
<keyword evidence="6" id="KW-0808">Transferase</keyword>
<dbReference type="Proteomes" id="UP001237642">
    <property type="component" value="Unassembled WGS sequence"/>
</dbReference>
<keyword evidence="7" id="KW-1185">Reference proteome</keyword>
<dbReference type="SUPFAM" id="SSF56112">
    <property type="entry name" value="Protein kinase-like (PK-like)"/>
    <property type="match status" value="1"/>
</dbReference>
<dbReference type="Pfam" id="PF20206">
    <property type="entry name" value="Tra1_ring"/>
    <property type="match status" value="1"/>
</dbReference>
<protein>
    <submittedName>
        <fullName evidence="6">Histone acetyltransferase SAGA, TRRAP/TRA1 component, PI-3 kinase superfamily</fullName>
    </submittedName>
</protein>
<dbReference type="Pfam" id="PF02260">
    <property type="entry name" value="FATC"/>
    <property type="match status" value="1"/>
</dbReference>
<feature type="compositionally biased region" description="Polar residues" evidence="2">
    <location>
        <begin position="1961"/>
        <end position="1970"/>
    </location>
</feature>
<dbReference type="InterPro" id="IPR050517">
    <property type="entry name" value="DDR_Repair_Kinase"/>
</dbReference>
<dbReference type="FunFam" id="1.10.1070.11:FF:000026">
    <property type="entry name" value="Phosphotransferases/inositol or phosphatidylinositol kinase"/>
    <property type="match status" value="1"/>
</dbReference>
<feature type="region of interest" description="Disordered" evidence="2">
    <location>
        <begin position="160"/>
        <end position="181"/>
    </location>
</feature>
<organism evidence="6 7">
    <name type="scientific">Heracleum sosnowskyi</name>
    <dbReference type="NCBI Taxonomy" id="360622"/>
    <lineage>
        <taxon>Eukaryota</taxon>
        <taxon>Viridiplantae</taxon>
        <taxon>Streptophyta</taxon>
        <taxon>Embryophyta</taxon>
        <taxon>Tracheophyta</taxon>
        <taxon>Spermatophyta</taxon>
        <taxon>Magnoliopsida</taxon>
        <taxon>eudicotyledons</taxon>
        <taxon>Gunneridae</taxon>
        <taxon>Pentapetalae</taxon>
        <taxon>asterids</taxon>
        <taxon>campanulids</taxon>
        <taxon>Apiales</taxon>
        <taxon>Apiaceae</taxon>
        <taxon>Apioideae</taxon>
        <taxon>apioid superclade</taxon>
        <taxon>Tordylieae</taxon>
        <taxon>Tordyliinae</taxon>
        <taxon>Heracleum</taxon>
    </lineage>
</organism>
<dbReference type="CDD" id="cd05163">
    <property type="entry name" value="PIKK_TRRAP"/>
    <property type="match status" value="1"/>
</dbReference>
<dbReference type="InterPro" id="IPR046805">
    <property type="entry name" value="Tra1_ring"/>
</dbReference>
<dbReference type="InterPro" id="IPR046807">
    <property type="entry name" value="Tra1_central"/>
</dbReference>
<reference evidence="6" key="2">
    <citation type="submission" date="2023-05" db="EMBL/GenBank/DDBJ databases">
        <authorList>
            <person name="Schelkunov M.I."/>
        </authorList>
    </citation>
    <scope>NUCLEOTIDE SEQUENCE</scope>
    <source>
        <strain evidence="6">Hsosn_3</strain>
        <tissue evidence="6">Leaf</tissue>
    </source>
</reference>
<dbReference type="SUPFAM" id="SSF48371">
    <property type="entry name" value="ARM repeat"/>
    <property type="match status" value="2"/>
</dbReference>
<dbReference type="PANTHER" id="PTHR11139:SF1">
    <property type="entry name" value="TRANSFORMATION_TRANSCRIPTION DOMAIN-ASSOCIATED PROTEIN"/>
    <property type="match status" value="1"/>
</dbReference>
<dbReference type="InterPro" id="IPR003151">
    <property type="entry name" value="PIK-rel_kinase_FAT"/>
</dbReference>
<dbReference type="InterPro" id="IPR000403">
    <property type="entry name" value="PI3/4_kinase_cat_dom"/>
</dbReference>
<evidence type="ECO:0000256" key="1">
    <source>
        <dbReference type="ARBA" id="ARBA00007234"/>
    </source>
</evidence>
<dbReference type="InterPro" id="IPR003152">
    <property type="entry name" value="FATC_dom"/>
</dbReference>
<dbReference type="Gene3D" id="1.10.1070.11">
    <property type="entry name" value="Phosphatidylinositol 3-/4-kinase, catalytic domain"/>
    <property type="match status" value="1"/>
</dbReference>
<dbReference type="GO" id="GO:0016301">
    <property type="term" value="F:kinase activity"/>
    <property type="evidence" value="ECO:0007669"/>
    <property type="project" value="UniProtKB-KW"/>
</dbReference>
<dbReference type="InterPro" id="IPR011009">
    <property type="entry name" value="Kinase-like_dom_sf"/>
</dbReference>
<evidence type="ECO:0000313" key="7">
    <source>
        <dbReference type="Proteomes" id="UP001237642"/>
    </source>
</evidence>
<evidence type="ECO:0000259" key="3">
    <source>
        <dbReference type="PROSITE" id="PS50290"/>
    </source>
</evidence>
<dbReference type="PROSITE" id="PS50290">
    <property type="entry name" value="PI3_4_KINASE_3"/>
    <property type="match status" value="1"/>
</dbReference>
<dbReference type="GO" id="GO:0006355">
    <property type="term" value="P:regulation of DNA-templated transcription"/>
    <property type="evidence" value="ECO:0007669"/>
    <property type="project" value="TreeGrafter"/>
</dbReference>
<feature type="domain" description="PI3K/PI4K catalytic" evidence="3">
    <location>
        <begin position="3443"/>
        <end position="3769"/>
    </location>
</feature>
<dbReference type="Pfam" id="PF02259">
    <property type="entry name" value="FAT"/>
    <property type="match status" value="1"/>
</dbReference>
<feature type="domain" description="FATC" evidence="5">
    <location>
        <begin position="3781"/>
        <end position="3813"/>
    </location>
</feature>
<evidence type="ECO:0000256" key="2">
    <source>
        <dbReference type="SAM" id="MobiDB-lite"/>
    </source>
</evidence>
<accession>A0AAD8HC25</accession>
<comment type="similarity">
    <text evidence="1">Belongs to the PI3/PI4-kinase family. TRA1 subfamily.</text>
</comment>
<name>A0AAD8HC25_9APIA</name>
<evidence type="ECO:0000313" key="6">
    <source>
        <dbReference type="EMBL" id="KAK1363493.1"/>
    </source>
</evidence>
<sequence>MATGQNFEEHARLLIHPDTSMETRLQMVRDIRKDLEVTYTAEYFRFLQCYTKSLFIILFGITKPQFYSNAENKIRYIVIDILYRLPHIEVLRPFVNDILRSAIRVLINDNEEIALQCVRVVFDIFRHYRPPSSELQPFFDYVVQLHRNFKQIVTHVFESAPVPDPEPETHSQVPDPEPETHSKVLDESLWDTEMTVEEIIHPIGGAYRDPKREIFRSKMSFKMVVECPVMVMYLYQMNYHPVQGVLQHLVQLMIQNISIMGPKDVPASIMSHYIDMRTAQVKTLSFLSYFLREYSKYTRPHEEIICKGILNLFVNCPDSLSVRKELLVCLKHVINTDHKKALVPLLDTLLEERVLVGIDMKNLKELRPIAFSLLAELVHHIKWELSFPQLLRIISLFSINMHDSSWPLNIHLTCTRLMLNLVEPILEKSVDMEETRSLLCRVLDIFASKLSNFKQSILQDVLSSQVPIEHQKQVSDSKHLIKTLIMGIRPIIWTITNIHTRLSQVSSLKRVNFLQMLPPPSNSSVPRSCKGMKEDEVRKASSLLSISMDCLDLFKEKHEEREIIHHIAQIFTVMEPQDITDTFSLCMPHLFDSMISNHQRLYIFSDLQQAPMVFRPSAYVLVNFLVTNKLSLLNQHDSSAAKLVLHLFHFIFGVVAKYPSSYECILQPHLHVIFETCMKSLTENEMPLGYLLLLRTIFRALEGGKCELLMQDLIPKLHLCLNMLLAMLEGPSGKSTKDLLLELCFTYPGSLSTLLSHLPRLMKPLVMCLKGRSDQVGLGLRTLESWVDKLNPDFLESSMGNVIPEVILALWSHLRPAPYIWGGRSLQILGKLGGRNRRFLREPLGLECKENPEHGLRICLTFGSSTSFVIPLDQCINLAMSAIKRKNSGMNLIHRKQALRFLRVCLSSLLNLPRRVDESLTCRYLSTILTSQLNLSLRDSEKTSIKADLALKTRTQLLAENSLLKTLLINIIATSTEPDLFDTPDDYVASICHHFAILFYIENDSSKSSSVTAPLVDSSGGMSGCCSSSNLMELDPTIFLDAIVDVLADENRTYSRAALSTLNVFVETSLLLACSKPAPVMVYNPSAVTFGSPSPSVRVPVFEKLLPKLLHCCYASTWQAQIGGVIGIGALIDKVTLEILCLFQVKIVRGLVYVVRRLPLSARKEKEETVRVLMQVLRLLCTVEEAKREACRQSLQGVIEYLASELFNTNASTNVIDIVQSCMELLASRTGSKVSELLIPFYQPLLQPLITRKLHSRPVNQQVRIVAALNFCLSLQNPFIKVTQELESVLQEALEIAETEQIVSVVKSVSPGMVGSLIRLRALSIELLSSSIKREEFNCHKLSPLRENIISMFFKSLGSEIPEIGIVAKECIRQTICQRRISKELLQTNVRPILNDLKQIENLSVPFLQGLAHLLDLLSGLFTIALGGTLLLHLKSLLEPEKLAQCQKSWNTGEEVNIASAILEIFYHLPSDASKFLPEVVTVSFDLEAALPSGQFHSKMNSPYRIPLTKFLNRHPAVAVDYFLARLCQTKYLQCFVAMIKSDVGQPLRDELANSAVKILASAFPKILPQCEASVAKKSSSGSSSIDGIRSPQFDCSNTPATTLVEMSNSCSGAERTKRLQNEPELTLVQAKETKWLVKCFLNYLRHDGTECSVLFDMLSVFLFPTRFNYTFLKIFCNIEVAEIYSPNMKKRLLLQFLDIFRSNKLCEDHLVLIMQMLIFPILEYTFQNGQTWEVVDTTMIDIIFDQIIDPPKDVCTYYGETIRVELFHLSSLFLKYLPDALLRYRMKFFTFSWIHLKLEDCAIKQLALLNACNFFKSYNAPTKVILQVFCVLLRSCQPEYTVMVNQGLDMLLPVLPQRMLPTDSHVPSWIRCTKIILVEEGHMVPNMIHIFQLIVRHSHLFYKYRSLFTPLMVNSLSRLGLSSTATTESRKFAIVLAGLVISWERLTRDENKVPPEGEVPSQNGNSSADSDSRHLCDESAVSRDLPKRLMVKCMSSSGSSMIPNPESKQSVEHGEGFKLNAAMEEIVINFLIRVTCTTDPKDNEGTRIYKEALEILCEALDVWPCGGIKFDYLEMMLSSSQLTQAKDPAEALIQGLGVLNKILEKQPHIIIQKNCNHIFQIFEVCLKYKNVDAGNLWCSLLKMVILAYPLEAATTPQIVMELYTKVNDLIQKYLVAVATPHIANKDMSSKAISFVLYIIKLLAEMQDNLIQPYNVVHVLRHLAQELRLPTGSHDQRTRLNPALPSSQQGDYMGVINANLKSVLQLINRKVMKVPVCKQTVTETVMFLLSEKNTDSSVLLCLIDVIREWIEEGSTEHEVTNKPCNILSPKEVVSFLQSISEVHKQNRPPSFHEEWDKKYLQFLYELCSNKNKYPLSLCQEVFEKVERKFLLGMRAKNPEMRMKFLSLHDDALGRTLFIRLQYIFQIQDWEPVSDIFWLKQGLDLLFAVLVQDAPVMLTPTSGKVPSFLVSNLQTDSWMESMNIDVGETSKECPLVTSLVLKHVQFLSKMSQLQVSDLVVPLIELSQADPNVAYNLWVLLIPPIWMALREDEQLALAKPMVALLSKDYHKKQQACRPNVVQALLEGIQLCHPQPRLPSELIKYIGKTFNAWNIALNMLETHAMLFLNDSKCSESLDELYHLLHEEDMRCGLWRKRSVTAETRAGLSLVQHGYWQQAQSLFCQAMGKATRGTQTVSKGEMCLWEEQWLNCSRQLGQWDALADFGKLVENYDILLDSLWKQQDWTYLKDHLIPNIQVEETLKTHINKAYFFLHEKNTSAVEDTKYGVRKWVNLALGQWWQLPDICFQSRIPLLQQFQQLVEIQESARVVCIANSSQPLKRSTLGTHGQFAESKEILENWRVRTPNEWDDLSVWYDFLQWRNEIYSSVLHGVEDFGATNPQLDYVGYKDKAWNINKLAHVARKQGLHDVCVSILGNLYGHPAMDVKEAFVNIKEKLKTFLEMKGELINGLNLINSTNLEYLHAEDKAEIFRLKGNFLLRLNDSDGANTAYSNAISLCKNLPKGWISWGNYCEMAYKKQPDEIWLEYAVSCFLQGIKYGISNSRSHLARVIYLLSFDTPKESVGRAFDKYLDQIPHWLWLYWIPQLLISLQRTEAPHCKLVLLKIAFYYPQALYYSLRTYLLELHKILQKFETGRTEMSQQNMQLNVSSSGSDILSDGITGLASQRCGPLASDSRVQQGGRSSGIVEFPHGRSSYMQEPDSSSVIQDGMHAGNHIPLQHSASTITDSNLNSLGNNDVFGLNASAVKAYDAAKDIMGTLQNKHTNLASELEVFCTEIGSRFVPQPEERLFKVISTVLRRCYSQPYATTGNVPEFLKKELSNIRGSCFAADSTNKHVDFVKKYKQKFDCDLDPESTATFPASLCELIKRLKQWKNVVQTNMEEQLPAVLKLEEESKVLSDFHLIDVEIPGQYFVDQEVAPSHTVKLDRIKADVSIERRHGNSFRRLTLIGSDGSKHHFAVTAMLGNTRSDERIIQFFRAMNKMFDKHKESRRRHICVHTPIIIPVCPQVCMVEDDPKYNTYLEVYEHYCLRNGRDADLPVTYFKEQLDKTISGQMSAGSSVELRLKAYSNCTINIIDSIFSKYMYKTLSNVNHMWAFKRQFTIQLALSCFLSYVLHIGGRSPDRILFAKNSGKVFQTDFHPVYNDNGIIDFNEPIPFRLTRNFLEFISHFGVEGVLVSSISSAAQAVVSPKQSQHLWHHLALFFRDELFSWSWRRFFAGYPLLSGIGEYRSNPAEFMQKILVNIERVSERINSLAPQHVTEKDHAVEPPQSVHIGVTKLVDAATAPRNLCMTDPTWHPWF</sequence>
<dbReference type="SMART" id="SM01343">
    <property type="entry name" value="FATC"/>
    <property type="match status" value="1"/>
</dbReference>
<evidence type="ECO:0000259" key="4">
    <source>
        <dbReference type="PROSITE" id="PS51189"/>
    </source>
</evidence>